<reference evidence="3" key="3">
    <citation type="submission" date="2025-08" db="UniProtKB">
        <authorList>
            <consortium name="RefSeq"/>
        </authorList>
    </citation>
    <scope>IDENTIFICATION</scope>
    <source>
        <strain evidence="3">CBS 342.82</strain>
    </source>
</reference>
<feature type="region of interest" description="Disordered" evidence="1">
    <location>
        <begin position="17"/>
        <end position="56"/>
    </location>
</feature>
<reference evidence="3" key="2">
    <citation type="submission" date="2020-04" db="EMBL/GenBank/DDBJ databases">
        <authorList>
            <consortium name="NCBI Genome Project"/>
        </authorList>
    </citation>
    <scope>NUCLEOTIDE SEQUENCE</scope>
    <source>
        <strain evidence="3">CBS 342.82</strain>
    </source>
</reference>
<sequence>MHSCVCVNSRVRLKRKVQYANVDDDGDDNNNNNNNSNNGNKRRSDIEGTIAQPSVT</sequence>
<dbReference type="AlphaFoldDB" id="A0A6J3M130"/>
<accession>A0A6J3M130</accession>
<dbReference type="RefSeq" id="XP_033458619.1">
    <property type="nucleotide sequence ID" value="XM_033605160.1"/>
</dbReference>
<name>A0A6J3M130_9PEZI</name>
<evidence type="ECO:0000256" key="1">
    <source>
        <dbReference type="SAM" id="MobiDB-lite"/>
    </source>
</evidence>
<evidence type="ECO:0000313" key="3">
    <source>
        <dbReference type="RefSeq" id="XP_033458619.1"/>
    </source>
</evidence>
<evidence type="ECO:0000313" key="2">
    <source>
        <dbReference type="Proteomes" id="UP000504637"/>
    </source>
</evidence>
<protein>
    <submittedName>
        <fullName evidence="3">Uncharacterized protein</fullName>
    </submittedName>
</protein>
<organism evidence="3">
    <name type="scientific">Dissoconium aciculare CBS 342.82</name>
    <dbReference type="NCBI Taxonomy" id="1314786"/>
    <lineage>
        <taxon>Eukaryota</taxon>
        <taxon>Fungi</taxon>
        <taxon>Dikarya</taxon>
        <taxon>Ascomycota</taxon>
        <taxon>Pezizomycotina</taxon>
        <taxon>Dothideomycetes</taxon>
        <taxon>Dothideomycetidae</taxon>
        <taxon>Mycosphaerellales</taxon>
        <taxon>Dissoconiaceae</taxon>
        <taxon>Dissoconium</taxon>
    </lineage>
</organism>
<dbReference type="GeneID" id="54362960"/>
<gene>
    <name evidence="3" type="ORF">K489DRAFT_381578</name>
</gene>
<feature type="compositionally biased region" description="Low complexity" evidence="1">
    <location>
        <begin position="29"/>
        <end position="39"/>
    </location>
</feature>
<dbReference type="Proteomes" id="UP000504637">
    <property type="component" value="Unplaced"/>
</dbReference>
<proteinExistence type="predicted"/>
<keyword evidence="2" id="KW-1185">Reference proteome</keyword>
<reference evidence="3" key="1">
    <citation type="submission" date="2020-01" db="EMBL/GenBank/DDBJ databases">
        <authorList>
            <consortium name="DOE Joint Genome Institute"/>
            <person name="Haridas S."/>
            <person name="Albert R."/>
            <person name="Binder M."/>
            <person name="Bloem J."/>
            <person name="Labutti K."/>
            <person name="Salamov A."/>
            <person name="Andreopoulos B."/>
            <person name="Baker S.E."/>
            <person name="Barry K."/>
            <person name="Bills G."/>
            <person name="Bluhm B.H."/>
            <person name="Cannon C."/>
            <person name="Castanera R."/>
            <person name="Culley D.E."/>
            <person name="Daum C."/>
            <person name="Ezra D."/>
            <person name="Gonzalez J.B."/>
            <person name="Henrissat B."/>
            <person name="Kuo A."/>
            <person name="Liang C."/>
            <person name="Lipzen A."/>
            <person name="Lutzoni F."/>
            <person name="Magnuson J."/>
            <person name="Mondo S."/>
            <person name="Nolan M."/>
            <person name="Ohm R."/>
            <person name="Pangilinan J."/>
            <person name="Park H.-J."/>
            <person name="Ramirez L."/>
            <person name="Alfaro M."/>
            <person name="Sun H."/>
            <person name="Tritt A."/>
            <person name="Yoshinaga Y."/>
            <person name="Zwiers L.-H."/>
            <person name="Turgeon B.G."/>
            <person name="Goodwin S.B."/>
            <person name="Spatafora J.W."/>
            <person name="Crous P.W."/>
            <person name="Grigoriev I.V."/>
        </authorList>
    </citation>
    <scope>NUCLEOTIDE SEQUENCE</scope>
    <source>
        <strain evidence="3">CBS 342.82</strain>
    </source>
</reference>